<keyword evidence="3" id="KW-1185">Reference proteome</keyword>
<accession>A0ABY4S4X6</accession>
<evidence type="ECO:0000256" key="1">
    <source>
        <dbReference type="SAM" id="Phobius"/>
    </source>
</evidence>
<keyword evidence="1" id="KW-1133">Transmembrane helix</keyword>
<proteinExistence type="predicted"/>
<evidence type="ECO:0000313" key="3">
    <source>
        <dbReference type="Proteomes" id="UP001056201"/>
    </source>
</evidence>
<dbReference type="EMBL" id="CP097635">
    <property type="protein sequence ID" value="URI07750.1"/>
    <property type="molecule type" value="Genomic_DNA"/>
</dbReference>
<sequence length="58" mass="6909">MFTHSSEYYPSPVLYPITDRGFDGIAWPTPWFMALNYAALAIVGLWLWRSSRWRDRLE</sequence>
<evidence type="ECO:0008006" key="4">
    <source>
        <dbReference type="Google" id="ProtNLM"/>
    </source>
</evidence>
<keyword evidence="1" id="KW-0472">Membrane</keyword>
<protein>
    <recommendedName>
        <fullName evidence="4">ABC transporter permease</fullName>
    </recommendedName>
</protein>
<name>A0ABY4S4X6_AQUTE</name>
<reference evidence="2" key="1">
    <citation type="submission" date="2022-05" db="EMBL/GenBank/DDBJ databases">
        <title>An RpoN-dependent PEP-CTERM gene is involved in floc formation of an Aquincola tertiaricarbonis strain.</title>
        <authorList>
            <person name="Qiu D."/>
            <person name="Xia M."/>
        </authorList>
    </citation>
    <scope>NUCLEOTIDE SEQUENCE</scope>
    <source>
        <strain evidence="2">RN12</strain>
    </source>
</reference>
<feature type="transmembrane region" description="Helical" evidence="1">
    <location>
        <begin position="31"/>
        <end position="48"/>
    </location>
</feature>
<evidence type="ECO:0000313" key="2">
    <source>
        <dbReference type="EMBL" id="URI07750.1"/>
    </source>
</evidence>
<organism evidence="2 3">
    <name type="scientific">Aquincola tertiaricarbonis</name>
    <dbReference type="NCBI Taxonomy" id="391953"/>
    <lineage>
        <taxon>Bacteria</taxon>
        <taxon>Pseudomonadati</taxon>
        <taxon>Pseudomonadota</taxon>
        <taxon>Betaproteobacteria</taxon>
        <taxon>Burkholderiales</taxon>
        <taxon>Sphaerotilaceae</taxon>
        <taxon>Aquincola</taxon>
    </lineage>
</organism>
<gene>
    <name evidence="2" type="ORF">MW290_03855</name>
</gene>
<dbReference type="Proteomes" id="UP001056201">
    <property type="component" value="Chromosome 1"/>
</dbReference>
<keyword evidence="1" id="KW-0812">Transmembrane</keyword>